<dbReference type="GO" id="GO:0000245">
    <property type="term" value="P:spliceosomal complex assembly"/>
    <property type="evidence" value="ECO:0007669"/>
    <property type="project" value="TreeGrafter"/>
</dbReference>
<comment type="caution">
    <text evidence="10">The sequence shown here is derived from an EMBL/GenBank/DDBJ whole genome shotgun (WGS) entry which is preliminary data.</text>
</comment>
<dbReference type="EMBL" id="NAJL01000026">
    <property type="protein sequence ID" value="TKA26814.1"/>
    <property type="molecule type" value="Genomic_DNA"/>
</dbReference>
<keyword evidence="5" id="KW-0418">Kinase</keyword>
<evidence type="ECO:0000256" key="4">
    <source>
        <dbReference type="ARBA" id="ARBA00022741"/>
    </source>
</evidence>
<dbReference type="EC" id="2.7.11.1" evidence="1"/>
<dbReference type="GO" id="GO:0004674">
    <property type="term" value="F:protein serine/threonine kinase activity"/>
    <property type="evidence" value="ECO:0007669"/>
    <property type="project" value="UniProtKB-KW"/>
</dbReference>
<dbReference type="Pfam" id="PF00069">
    <property type="entry name" value="Pkinase"/>
    <property type="match status" value="1"/>
</dbReference>
<dbReference type="AlphaFoldDB" id="A0A4U0TWX0"/>
<dbReference type="PANTHER" id="PTHR47634:SF9">
    <property type="entry name" value="PROTEIN KINASE DOMAIN-CONTAINING PROTEIN-RELATED"/>
    <property type="match status" value="1"/>
</dbReference>
<evidence type="ECO:0000313" key="11">
    <source>
        <dbReference type="Proteomes" id="UP000308549"/>
    </source>
</evidence>
<gene>
    <name evidence="10" type="ORF">B0A50_04260</name>
</gene>
<reference evidence="10 11" key="1">
    <citation type="submission" date="2017-03" db="EMBL/GenBank/DDBJ databases">
        <title>Genomes of endolithic fungi from Antarctica.</title>
        <authorList>
            <person name="Coleine C."/>
            <person name="Masonjones S."/>
            <person name="Stajich J.E."/>
        </authorList>
    </citation>
    <scope>NUCLEOTIDE SEQUENCE [LARGE SCALE GENOMIC DNA]</scope>
    <source>
        <strain evidence="10 11">CCFEE 6315</strain>
    </source>
</reference>
<dbReference type="InterPro" id="IPR011009">
    <property type="entry name" value="Kinase-like_dom_sf"/>
</dbReference>
<dbReference type="SMART" id="SM00220">
    <property type="entry name" value="S_TKc"/>
    <property type="match status" value="1"/>
</dbReference>
<dbReference type="GO" id="GO:0005524">
    <property type="term" value="F:ATP binding"/>
    <property type="evidence" value="ECO:0007669"/>
    <property type="project" value="UniProtKB-KW"/>
</dbReference>
<dbReference type="Gene3D" id="3.30.200.20">
    <property type="entry name" value="Phosphorylase Kinase, domain 1"/>
    <property type="match status" value="1"/>
</dbReference>
<keyword evidence="6" id="KW-0067">ATP-binding</keyword>
<evidence type="ECO:0000256" key="2">
    <source>
        <dbReference type="ARBA" id="ARBA00022527"/>
    </source>
</evidence>
<evidence type="ECO:0000259" key="9">
    <source>
        <dbReference type="PROSITE" id="PS50011"/>
    </source>
</evidence>
<proteinExistence type="predicted"/>
<comment type="catalytic activity">
    <reaction evidence="8">
        <text>L-seryl-[protein] + ATP = O-phospho-L-seryl-[protein] + ADP + H(+)</text>
        <dbReference type="Rhea" id="RHEA:17989"/>
        <dbReference type="Rhea" id="RHEA-COMP:9863"/>
        <dbReference type="Rhea" id="RHEA-COMP:11604"/>
        <dbReference type="ChEBI" id="CHEBI:15378"/>
        <dbReference type="ChEBI" id="CHEBI:29999"/>
        <dbReference type="ChEBI" id="CHEBI:30616"/>
        <dbReference type="ChEBI" id="CHEBI:83421"/>
        <dbReference type="ChEBI" id="CHEBI:456216"/>
        <dbReference type="EC" id="2.7.11.1"/>
    </reaction>
</comment>
<keyword evidence="3" id="KW-0808">Transferase</keyword>
<evidence type="ECO:0000313" key="10">
    <source>
        <dbReference type="EMBL" id="TKA26814.1"/>
    </source>
</evidence>
<name>A0A4U0TWX0_9PEZI</name>
<feature type="domain" description="Protein kinase" evidence="9">
    <location>
        <begin position="81"/>
        <end position="419"/>
    </location>
</feature>
<dbReference type="SUPFAM" id="SSF56112">
    <property type="entry name" value="Protein kinase-like (PK-like)"/>
    <property type="match status" value="1"/>
</dbReference>
<dbReference type="PROSITE" id="PS50011">
    <property type="entry name" value="PROTEIN_KINASE_DOM"/>
    <property type="match status" value="1"/>
</dbReference>
<dbReference type="InterPro" id="IPR051334">
    <property type="entry name" value="SRPK"/>
</dbReference>
<dbReference type="InterPro" id="IPR000719">
    <property type="entry name" value="Prot_kinase_dom"/>
</dbReference>
<keyword evidence="2" id="KW-0723">Serine/threonine-protein kinase</keyword>
<dbReference type="Gene3D" id="1.10.510.10">
    <property type="entry name" value="Transferase(Phosphotransferase) domain 1"/>
    <property type="match status" value="1"/>
</dbReference>
<dbReference type="GO" id="GO:0050684">
    <property type="term" value="P:regulation of mRNA processing"/>
    <property type="evidence" value="ECO:0007669"/>
    <property type="project" value="TreeGrafter"/>
</dbReference>
<dbReference type="OrthoDB" id="5979581at2759"/>
<dbReference type="PANTHER" id="PTHR47634">
    <property type="entry name" value="PROTEIN KINASE DOMAIN-CONTAINING PROTEIN-RELATED"/>
    <property type="match status" value="1"/>
</dbReference>
<evidence type="ECO:0000256" key="1">
    <source>
        <dbReference type="ARBA" id="ARBA00012513"/>
    </source>
</evidence>
<sequence>MFPLPARHAALRTGISGLARLTASRLHAHRSPFQTKVRASSVVAQAGTLESSALLEEEQVRGFKPEHYYPVRIGERLNDRYSVIGKLGYGSASTVWLCRDLHQENDYVALKIYINRSKVHRELPIYEHINNLHSPHGGCDRIRKLLDTFLIAGPHGKHRCLVHEALGMDLEELRDLVPGKMFDPDLVRQTLREILRALHFLRSEARVIHTDIQPRNILLGILDNSAFARFERDEHEFPMPRKVMSTHTVYVSRPMPLTKGVPSLCDLSEARFYDSENTDLVMPDAYRAPEVVLGMPWSYSTDLWGFAMTLWDLFEPKRLFSPYGEDLRYSEDHHLAQMVSLMGPPPADFLERSGKSQLFWDAQGNWKGAVPIPDASLETAEQRLQGDEKLLFLAFIRKMLQWKPEARSSIDDVFTDEWLFADLVASGDIVREPQIL</sequence>
<keyword evidence="11" id="KW-1185">Reference proteome</keyword>
<comment type="catalytic activity">
    <reaction evidence="7">
        <text>L-threonyl-[protein] + ATP = O-phospho-L-threonyl-[protein] + ADP + H(+)</text>
        <dbReference type="Rhea" id="RHEA:46608"/>
        <dbReference type="Rhea" id="RHEA-COMP:11060"/>
        <dbReference type="Rhea" id="RHEA-COMP:11605"/>
        <dbReference type="ChEBI" id="CHEBI:15378"/>
        <dbReference type="ChEBI" id="CHEBI:30013"/>
        <dbReference type="ChEBI" id="CHEBI:30616"/>
        <dbReference type="ChEBI" id="CHEBI:61977"/>
        <dbReference type="ChEBI" id="CHEBI:456216"/>
        <dbReference type="EC" id="2.7.11.1"/>
    </reaction>
</comment>
<keyword evidence="4" id="KW-0547">Nucleotide-binding</keyword>
<organism evidence="10 11">
    <name type="scientific">Salinomyces thailandicus</name>
    <dbReference type="NCBI Taxonomy" id="706561"/>
    <lineage>
        <taxon>Eukaryota</taxon>
        <taxon>Fungi</taxon>
        <taxon>Dikarya</taxon>
        <taxon>Ascomycota</taxon>
        <taxon>Pezizomycotina</taxon>
        <taxon>Dothideomycetes</taxon>
        <taxon>Dothideomycetidae</taxon>
        <taxon>Mycosphaerellales</taxon>
        <taxon>Teratosphaeriaceae</taxon>
        <taxon>Salinomyces</taxon>
    </lineage>
</organism>
<evidence type="ECO:0000256" key="8">
    <source>
        <dbReference type="ARBA" id="ARBA00048679"/>
    </source>
</evidence>
<evidence type="ECO:0000256" key="7">
    <source>
        <dbReference type="ARBA" id="ARBA00047899"/>
    </source>
</evidence>
<accession>A0A4U0TWX0</accession>
<evidence type="ECO:0000256" key="5">
    <source>
        <dbReference type="ARBA" id="ARBA00022777"/>
    </source>
</evidence>
<evidence type="ECO:0000256" key="6">
    <source>
        <dbReference type="ARBA" id="ARBA00022840"/>
    </source>
</evidence>
<evidence type="ECO:0000256" key="3">
    <source>
        <dbReference type="ARBA" id="ARBA00022679"/>
    </source>
</evidence>
<dbReference type="Proteomes" id="UP000308549">
    <property type="component" value="Unassembled WGS sequence"/>
</dbReference>
<protein>
    <recommendedName>
        <fullName evidence="1">non-specific serine/threonine protein kinase</fullName>
        <ecNumber evidence="1">2.7.11.1</ecNumber>
    </recommendedName>
</protein>